<feature type="compositionally biased region" description="Basic and acidic residues" evidence="2">
    <location>
        <begin position="258"/>
        <end position="274"/>
    </location>
</feature>
<dbReference type="CDD" id="cd02642">
    <property type="entry name" value="R3H_encore_like"/>
    <property type="match status" value="1"/>
</dbReference>
<feature type="compositionally biased region" description="Polar residues" evidence="2">
    <location>
        <begin position="400"/>
        <end position="409"/>
    </location>
</feature>
<feature type="compositionally biased region" description="Low complexity" evidence="2">
    <location>
        <begin position="278"/>
        <end position="303"/>
    </location>
</feature>
<dbReference type="SUPFAM" id="SSF82708">
    <property type="entry name" value="R3H domain"/>
    <property type="match status" value="1"/>
</dbReference>
<feature type="compositionally biased region" description="Basic and acidic residues" evidence="2">
    <location>
        <begin position="370"/>
        <end position="396"/>
    </location>
</feature>
<dbReference type="HOGENOM" id="CLU_020560_0_0_1"/>
<keyword evidence="6" id="KW-1185">Reference proteome</keyword>
<feature type="domain" description="SUZ" evidence="4">
    <location>
        <begin position="202"/>
        <end position="277"/>
    </location>
</feature>
<feature type="region of interest" description="Disordered" evidence="2">
    <location>
        <begin position="1"/>
        <end position="91"/>
    </location>
</feature>
<dbReference type="Pfam" id="PF12752">
    <property type="entry name" value="SUZ"/>
    <property type="match status" value="1"/>
</dbReference>
<proteinExistence type="predicted"/>
<evidence type="ECO:0000313" key="5">
    <source>
        <dbReference type="EnsemblProtists" id="PYU1_T004429"/>
    </source>
</evidence>
<reference evidence="6" key="1">
    <citation type="journal article" date="2010" name="Genome Biol.">
        <title>Genome sequence of the necrotrophic plant pathogen Pythium ultimum reveals original pathogenicity mechanisms and effector repertoire.</title>
        <authorList>
            <person name="Levesque C.A."/>
            <person name="Brouwer H."/>
            <person name="Cano L."/>
            <person name="Hamilton J.P."/>
            <person name="Holt C."/>
            <person name="Huitema E."/>
            <person name="Raffaele S."/>
            <person name="Robideau G.P."/>
            <person name="Thines M."/>
            <person name="Win J."/>
            <person name="Zerillo M.M."/>
            <person name="Beakes G.W."/>
            <person name="Boore J.L."/>
            <person name="Busam D."/>
            <person name="Dumas B."/>
            <person name="Ferriera S."/>
            <person name="Fuerstenberg S.I."/>
            <person name="Gachon C.M."/>
            <person name="Gaulin E."/>
            <person name="Govers F."/>
            <person name="Grenville-Briggs L."/>
            <person name="Horner N."/>
            <person name="Hostetler J."/>
            <person name="Jiang R.H."/>
            <person name="Johnson J."/>
            <person name="Krajaejun T."/>
            <person name="Lin H."/>
            <person name="Meijer H.J."/>
            <person name="Moore B."/>
            <person name="Morris P."/>
            <person name="Phuntmart V."/>
            <person name="Puiu D."/>
            <person name="Shetty J."/>
            <person name="Stajich J.E."/>
            <person name="Tripathy S."/>
            <person name="Wawra S."/>
            <person name="van West P."/>
            <person name="Whitty B.R."/>
            <person name="Coutinho P.M."/>
            <person name="Henrissat B."/>
            <person name="Martin F."/>
            <person name="Thomas P.D."/>
            <person name="Tyler B.M."/>
            <person name="De Vries R.P."/>
            <person name="Kamoun S."/>
            <person name="Yandell M."/>
            <person name="Tisserat N."/>
            <person name="Buell C.R."/>
        </authorList>
    </citation>
    <scope>NUCLEOTIDE SEQUENCE</scope>
    <source>
        <strain evidence="6">DAOM:BR144</strain>
    </source>
</reference>
<dbReference type="SMART" id="SM00393">
    <property type="entry name" value="R3H"/>
    <property type="match status" value="1"/>
</dbReference>
<feature type="compositionally biased region" description="Polar residues" evidence="2">
    <location>
        <begin position="429"/>
        <end position="447"/>
    </location>
</feature>
<dbReference type="InterPro" id="IPR051937">
    <property type="entry name" value="R3H_domain_containing"/>
</dbReference>
<dbReference type="VEuPathDB" id="FungiDB:PYU1_G004419"/>
<dbReference type="PROSITE" id="PS51673">
    <property type="entry name" value="SUZ"/>
    <property type="match status" value="1"/>
</dbReference>
<feature type="region of interest" description="Disordered" evidence="2">
    <location>
        <begin position="229"/>
        <end position="548"/>
    </location>
</feature>
<feature type="compositionally biased region" description="Low complexity" evidence="2">
    <location>
        <begin position="347"/>
        <end position="364"/>
    </location>
</feature>
<dbReference type="EMBL" id="GL376631">
    <property type="status" value="NOT_ANNOTATED_CDS"/>
    <property type="molecule type" value="Genomic_DNA"/>
</dbReference>
<feature type="compositionally biased region" description="Gly residues" evidence="2">
    <location>
        <begin position="318"/>
        <end position="331"/>
    </location>
</feature>
<dbReference type="Proteomes" id="UP000019132">
    <property type="component" value="Unassembled WGS sequence"/>
</dbReference>
<name>K3WHI7_GLOUD</name>
<dbReference type="EnsemblProtists" id="PYU1_T004429">
    <property type="protein sequence ID" value="PYU1_T004429"/>
    <property type="gene ID" value="PYU1_G004419"/>
</dbReference>
<dbReference type="OMA" id="WSPRIDE"/>
<dbReference type="AlphaFoldDB" id="K3WHI7"/>
<dbReference type="InterPro" id="IPR024771">
    <property type="entry name" value="SUZ"/>
</dbReference>
<sequence>MRASEHVDPVKAPLPPSVAGDDDDWETKEPTAVPLVAATSNTNSSSNTNAATEAFGKMQLTPPPPAQDGGAYERTPQSQPGPFDPSSAYAQPVSAATASAASALNGGGAPMDPVLVACLDNPRERLTVLKFEDQIVRFIRSSREPQLIFPPLSSYHRLIIHRLAERCCLEHQTADYNPYAQHGGYDGNSSRVVTLFKTSQSVVPSVLLIDLSADRQQPMVTPASAPKIMVRKRGTTRPGANGGRGGNGQDAKNAQRTMQDREKAYAEARARIFGEDNTAATDGTSSSSSTTSSSSPAAESSSSGGVKFNSQQAAGPDGSRGFGGRGRGRGAAGDKSTTPQRQDRSDAVQPQSSSSASTRAVAVQNTQNWKESKVLWRNREQELNDPDFTRNHDAYRPSRNHNGNGSQRYNAPPPPPPSQQHGVNRYPLPSQQQQMDYYDGSSQQRQPYSGGGYNQQQQPPLPGRRFPAGEFNRLDHTGMPPQRSPPPPPDHFRGGLQHIHQPPGRGYTSPHNRHHQQYPSNNFRSHGGADSRHGGGGYNDDFPPLGGK</sequence>
<keyword evidence="1" id="KW-0597">Phosphoprotein</keyword>
<organism evidence="5 6">
    <name type="scientific">Globisporangium ultimum (strain ATCC 200006 / CBS 805.95 / DAOM BR144)</name>
    <name type="common">Pythium ultimum</name>
    <dbReference type="NCBI Taxonomy" id="431595"/>
    <lineage>
        <taxon>Eukaryota</taxon>
        <taxon>Sar</taxon>
        <taxon>Stramenopiles</taxon>
        <taxon>Oomycota</taxon>
        <taxon>Peronosporomycetes</taxon>
        <taxon>Pythiales</taxon>
        <taxon>Pythiaceae</taxon>
        <taxon>Globisporangium</taxon>
    </lineage>
</organism>
<reference evidence="6" key="2">
    <citation type="submission" date="2010-04" db="EMBL/GenBank/DDBJ databases">
        <authorList>
            <person name="Buell R."/>
            <person name="Hamilton J."/>
            <person name="Hostetler J."/>
        </authorList>
    </citation>
    <scope>NUCLEOTIDE SEQUENCE [LARGE SCALE GENOMIC DNA]</scope>
    <source>
        <strain evidence="6">DAOM:BR144</strain>
    </source>
</reference>
<dbReference type="InterPro" id="IPR001374">
    <property type="entry name" value="R3H_dom"/>
</dbReference>
<evidence type="ECO:0000256" key="1">
    <source>
        <dbReference type="ARBA" id="ARBA00022553"/>
    </source>
</evidence>
<dbReference type="PANTHER" id="PTHR15672:SF8">
    <property type="entry name" value="PROTEIN ENCORE"/>
    <property type="match status" value="1"/>
</dbReference>
<dbReference type="InParanoid" id="K3WHI7"/>
<dbReference type="InterPro" id="IPR036867">
    <property type="entry name" value="R3H_dom_sf"/>
</dbReference>
<feature type="domain" description="R3H" evidence="3">
    <location>
        <begin position="125"/>
        <end position="199"/>
    </location>
</feature>
<evidence type="ECO:0000256" key="2">
    <source>
        <dbReference type="SAM" id="MobiDB-lite"/>
    </source>
</evidence>
<dbReference type="PANTHER" id="PTHR15672">
    <property type="entry name" value="CAMP-REGULATED PHOSPHOPROTEIN 21 RELATED R3H DOMAIN CONTAINING PROTEIN"/>
    <property type="match status" value="1"/>
</dbReference>
<accession>K3WHI7</accession>
<feature type="compositionally biased region" description="Low complexity" evidence="2">
    <location>
        <begin position="37"/>
        <end position="52"/>
    </location>
</feature>
<evidence type="ECO:0000313" key="6">
    <source>
        <dbReference type="Proteomes" id="UP000019132"/>
    </source>
</evidence>
<dbReference type="GO" id="GO:0003676">
    <property type="term" value="F:nucleic acid binding"/>
    <property type="evidence" value="ECO:0007669"/>
    <property type="project" value="UniProtKB-UniRule"/>
</dbReference>
<evidence type="ECO:0008006" key="7">
    <source>
        <dbReference type="Google" id="ProtNLM"/>
    </source>
</evidence>
<dbReference type="Pfam" id="PF01424">
    <property type="entry name" value="R3H"/>
    <property type="match status" value="1"/>
</dbReference>
<reference evidence="5" key="3">
    <citation type="submission" date="2015-02" db="UniProtKB">
        <authorList>
            <consortium name="EnsemblProtists"/>
        </authorList>
    </citation>
    <scope>IDENTIFICATION</scope>
    <source>
        <strain evidence="5">DAOM BR144</strain>
    </source>
</reference>
<dbReference type="STRING" id="431595.K3WHI7"/>
<dbReference type="eggNOG" id="KOG2953">
    <property type="taxonomic scope" value="Eukaryota"/>
</dbReference>
<dbReference type="Gene3D" id="3.30.1370.50">
    <property type="entry name" value="R3H-like domain"/>
    <property type="match status" value="1"/>
</dbReference>
<evidence type="ECO:0000259" key="3">
    <source>
        <dbReference type="PROSITE" id="PS51061"/>
    </source>
</evidence>
<evidence type="ECO:0000259" key="4">
    <source>
        <dbReference type="PROSITE" id="PS51673"/>
    </source>
</evidence>
<protein>
    <recommendedName>
        <fullName evidence="7">SUZ domain-containing protein</fullName>
    </recommendedName>
</protein>
<dbReference type="PROSITE" id="PS51061">
    <property type="entry name" value="R3H"/>
    <property type="match status" value="1"/>
</dbReference>